<evidence type="ECO:0000313" key="11">
    <source>
        <dbReference type="WormBase" id="CBG19078"/>
    </source>
</evidence>
<evidence type="ECO:0000256" key="1">
    <source>
        <dbReference type="ARBA" id="ARBA00022729"/>
    </source>
</evidence>
<dbReference type="KEGG" id="cbr:CBG_19078"/>
<sequence length="606" mass="69934">MKLYYFSSILILLFIPNFSFLRSPISEKELVIFRSKLVSRLDQCTRWRSELSKNISRTLDHFLMNSNFDEFRKAAIDLAVDRYPTSVDCLDTCSEDIEKYKEYIKMGMTTIKNSLTELLDEEQIHQLHMILDKTQRVDLIQKGLHQHFHGISEKRREELLSEFFATKPYRARRSTMSRTIAREPTPLSPEMLSWQTTRHKNVLLKLKKGKSSQWDAMNVIGDQYYHLRRSVRVLYDPQFMKYCNESLLAIIGNTSFTQLEEMVRDSEQLEHIWNKYQQIIGYLKNEEDQLTAGNWISVKIFKFLFEISEHYGQFCRKIYRLLPIEQADLMSWLSPSQRFRIAEMIQDPEVDDSQVYEKLYEFFNKASGDAKDEADEVITLGCRKFIAHHLGDQLAEDIEDLRVAGGAGSSHHTAALLFSKHYEIAEAGELAHQKRIDESLSICKRIYLDYDGSCFCNGRSNTCDPKTHVCQNCTGGTIGYQCEKCPEDLQLDKSGVCSTPLDEECNCHNHATECMDGMCQNCQGNTIGDQCELCDVGYFGDPTKEKECKKCPCPKNGECSYNTFSNIIECNDCPKGHIGERCEDSEKSYQPYTTEASTITLVDNQL</sequence>
<evidence type="ECO:0000256" key="7">
    <source>
        <dbReference type="SAM" id="SignalP"/>
    </source>
</evidence>
<dbReference type="AlphaFoldDB" id="A8XUQ9"/>
<keyword evidence="5 6" id="KW-0424">Laminin EGF-like domain</keyword>
<keyword evidence="10" id="KW-1185">Reference proteome</keyword>
<keyword evidence="4" id="KW-0325">Glycoprotein</keyword>
<dbReference type="InterPro" id="IPR038289">
    <property type="entry name" value="DVA-1_sf"/>
</dbReference>
<organism evidence="9 10">
    <name type="scientific">Caenorhabditis briggsae</name>
    <dbReference type="NCBI Taxonomy" id="6238"/>
    <lineage>
        <taxon>Eukaryota</taxon>
        <taxon>Metazoa</taxon>
        <taxon>Ecdysozoa</taxon>
        <taxon>Nematoda</taxon>
        <taxon>Chromadorea</taxon>
        <taxon>Rhabditida</taxon>
        <taxon>Rhabditina</taxon>
        <taxon>Rhabditomorpha</taxon>
        <taxon>Rhabditoidea</taxon>
        <taxon>Rhabditidae</taxon>
        <taxon>Peloderinae</taxon>
        <taxon>Caenorhabditis</taxon>
    </lineage>
</organism>
<dbReference type="Pfam" id="PF24973">
    <property type="entry name" value="EGF_LMN_ATRN"/>
    <property type="match status" value="1"/>
</dbReference>
<dbReference type="InterPro" id="IPR000742">
    <property type="entry name" value="EGF"/>
</dbReference>
<dbReference type="HOGENOM" id="CLU_464015_0_0_1"/>
<dbReference type="WormBase" id="CBG19078">
    <property type="protein sequence ID" value="CBP45277"/>
    <property type="gene ID" value="WBGene00038355"/>
</dbReference>
<dbReference type="RefSeq" id="XP_045096665.1">
    <property type="nucleotide sequence ID" value="XM_045237882.1"/>
</dbReference>
<feature type="chain" id="PRO_5002733884" evidence="7">
    <location>
        <begin position="22"/>
        <end position="606"/>
    </location>
</feature>
<evidence type="ECO:0000256" key="5">
    <source>
        <dbReference type="ARBA" id="ARBA00023292"/>
    </source>
</evidence>
<dbReference type="InterPro" id="IPR002049">
    <property type="entry name" value="LE_dom"/>
</dbReference>
<dbReference type="STRING" id="6238.A8XUQ9"/>
<dbReference type="InterPro" id="IPR032487">
    <property type="entry name" value="ABA-1_nematode"/>
</dbReference>
<evidence type="ECO:0000256" key="2">
    <source>
        <dbReference type="ARBA" id="ARBA00022737"/>
    </source>
</evidence>
<evidence type="ECO:0000313" key="10">
    <source>
        <dbReference type="Proteomes" id="UP000008549"/>
    </source>
</evidence>
<dbReference type="PROSITE" id="PS50027">
    <property type="entry name" value="EGF_LAM_2"/>
    <property type="match status" value="1"/>
</dbReference>
<dbReference type="PANTHER" id="PTHR10574:SF444">
    <property type="entry name" value="BASEMENT MEMBRANE-SPECIFIC HEPARAN SULFATE PROTEOGLYCAN CORE PROTEIN"/>
    <property type="match status" value="1"/>
</dbReference>
<dbReference type="Pfam" id="PF16469">
    <property type="entry name" value="NPA"/>
    <property type="match status" value="1"/>
</dbReference>
<dbReference type="InParanoid" id="A8XUQ9"/>
<keyword evidence="1 7" id="KW-0732">Signal</keyword>
<dbReference type="SMART" id="SM00181">
    <property type="entry name" value="EGF"/>
    <property type="match status" value="3"/>
</dbReference>
<dbReference type="CDD" id="cd00055">
    <property type="entry name" value="EGF_Lam"/>
    <property type="match status" value="1"/>
</dbReference>
<dbReference type="Pfam" id="PF00053">
    <property type="entry name" value="EGF_laminin"/>
    <property type="match status" value="1"/>
</dbReference>
<keyword evidence="2" id="KW-0677">Repeat</keyword>
<dbReference type="OMA" id="IECNDCP"/>
<feature type="signal peptide" evidence="7">
    <location>
        <begin position="1"/>
        <end position="21"/>
    </location>
</feature>
<gene>
    <name evidence="9 11" type="ORF">CBG19078</name>
    <name evidence="9" type="ORF">CBG_19078</name>
</gene>
<reference evidence="9 10" key="2">
    <citation type="journal article" date="2011" name="PLoS Genet.">
        <title>Caenorhabditis briggsae recombinant inbred line genotypes reveal inter-strain incompatibility and the evolution of recombination.</title>
        <authorList>
            <person name="Ross J.A."/>
            <person name="Koboldt D.C."/>
            <person name="Staisch J.E."/>
            <person name="Chamberlin H.M."/>
            <person name="Gupta B.P."/>
            <person name="Miller R.D."/>
            <person name="Baird S.E."/>
            <person name="Haag E.S."/>
        </authorList>
    </citation>
    <scope>NUCLEOTIDE SEQUENCE [LARGE SCALE GENOMIC DNA]</scope>
    <source>
        <strain evidence="9 10">AF16</strain>
    </source>
</reference>
<reference evidence="9 10" key="1">
    <citation type="journal article" date="2003" name="PLoS Biol.">
        <title>The genome sequence of Caenorhabditis briggsae: a platform for comparative genomics.</title>
        <authorList>
            <person name="Stein L.D."/>
            <person name="Bao Z."/>
            <person name="Blasiar D."/>
            <person name="Blumenthal T."/>
            <person name="Brent M.R."/>
            <person name="Chen N."/>
            <person name="Chinwalla A."/>
            <person name="Clarke L."/>
            <person name="Clee C."/>
            <person name="Coghlan A."/>
            <person name="Coulson A."/>
            <person name="D'Eustachio P."/>
            <person name="Fitch D.H."/>
            <person name="Fulton L.A."/>
            <person name="Fulton R.E."/>
            <person name="Griffiths-Jones S."/>
            <person name="Harris T.W."/>
            <person name="Hillier L.W."/>
            <person name="Kamath R."/>
            <person name="Kuwabara P.E."/>
            <person name="Mardis E.R."/>
            <person name="Marra M.A."/>
            <person name="Miner T.L."/>
            <person name="Minx P."/>
            <person name="Mullikin J.C."/>
            <person name="Plumb R.W."/>
            <person name="Rogers J."/>
            <person name="Schein J.E."/>
            <person name="Sohrmann M."/>
            <person name="Spieth J."/>
            <person name="Stajich J.E."/>
            <person name="Wei C."/>
            <person name="Willey D."/>
            <person name="Wilson R.K."/>
            <person name="Durbin R."/>
            <person name="Waterston R.H."/>
        </authorList>
    </citation>
    <scope>NUCLEOTIDE SEQUENCE [LARGE SCALE GENOMIC DNA]</scope>
    <source>
        <strain evidence="9 10">AF16</strain>
    </source>
</reference>
<dbReference type="CTD" id="8579371"/>
<dbReference type="Gene3D" id="1.10.533.30">
    <property type="entry name" value="Nematode polyprotein allergen ABA-1"/>
    <property type="match status" value="2"/>
</dbReference>
<dbReference type="PROSITE" id="PS01248">
    <property type="entry name" value="EGF_LAM_1"/>
    <property type="match status" value="1"/>
</dbReference>
<dbReference type="FunCoup" id="A8XUQ9">
    <property type="interactions" value="205"/>
</dbReference>
<dbReference type="InterPro" id="IPR056863">
    <property type="entry name" value="LMN_ATRN_NET-like_EGF"/>
</dbReference>
<evidence type="ECO:0000256" key="4">
    <source>
        <dbReference type="ARBA" id="ARBA00023180"/>
    </source>
</evidence>
<feature type="domain" description="Laminin EGF-like" evidence="8">
    <location>
        <begin position="505"/>
        <end position="550"/>
    </location>
</feature>
<dbReference type="SMART" id="SM00180">
    <property type="entry name" value="EGF_Lam"/>
    <property type="match status" value="2"/>
</dbReference>
<accession>A8XUQ9</accession>
<dbReference type="EMBL" id="HE601047">
    <property type="protein sequence ID" value="CAP36384.2"/>
    <property type="molecule type" value="Genomic_DNA"/>
</dbReference>
<dbReference type="InterPro" id="IPR050440">
    <property type="entry name" value="Laminin/Netrin_ECM"/>
</dbReference>
<dbReference type="GeneID" id="8579371"/>
<evidence type="ECO:0000256" key="6">
    <source>
        <dbReference type="PROSITE-ProRule" id="PRU00460"/>
    </source>
</evidence>
<dbReference type="eggNOG" id="KOG3509">
    <property type="taxonomic scope" value="Eukaryota"/>
</dbReference>
<dbReference type="Gene3D" id="2.10.25.10">
    <property type="entry name" value="Laminin"/>
    <property type="match status" value="1"/>
</dbReference>
<dbReference type="Proteomes" id="UP000008549">
    <property type="component" value="Unassembled WGS sequence"/>
</dbReference>
<comment type="caution">
    <text evidence="6">Lacks conserved residue(s) required for the propagation of feature annotation.</text>
</comment>
<feature type="disulfide bond" evidence="6">
    <location>
        <begin position="522"/>
        <end position="531"/>
    </location>
</feature>
<keyword evidence="3 6" id="KW-1015">Disulfide bond</keyword>
<protein>
    <submittedName>
        <fullName evidence="9">Protein CBG19078</fullName>
    </submittedName>
</protein>
<name>A8XUQ9_CAEBR</name>
<evidence type="ECO:0000313" key="9">
    <source>
        <dbReference type="EMBL" id="CAP36384.2"/>
    </source>
</evidence>
<feature type="disulfide bond" evidence="6">
    <location>
        <begin position="534"/>
        <end position="548"/>
    </location>
</feature>
<dbReference type="PANTHER" id="PTHR10574">
    <property type="entry name" value="NETRIN/LAMININ-RELATED"/>
    <property type="match status" value="1"/>
</dbReference>
<proteinExistence type="predicted"/>
<evidence type="ECO:0000256" key="3">
    <source>
        <dbReference type="ARBA" id="ARBA00023157"/>
    </source>
</evidence>
<dbReference type="SUPFAM" id="SSF57196">
    <property type="entry name" value="EGF/Laminin"/>
    <property type="match status" value="1"/>
</dbReference>
<evidence type="ECO:0000259" key="8">
    <source>
        <dbReference type="PROSITE" id="PS50027"/>
    </source>
</evidence>